<keyword evidence="4" id="KW-1185">Reference proteome</keyword>
<dbReference type="Pfam" id="PF18803">
    <property type="entry name" value="CxC2"/>
    <property type="match status" value="1"/>
</dbReference>
<dbReference type="RefSeq" id="XP_001886702.1">
    <property type="nucleotide sequence ID" value="XM_001886667.1"/>
</dbReference>
<dbReference type="HOGENOM" id="CLU_054688_0_0_1"/>
<dbReference type="Proteomes" id="UP000001194">
    <property type="component" value="Unassembled WGS sequence"/>
</dbReference>
<evidence type="ECO:0000313" key="3">
    <source>
        <dbReference type="EMBL" id="EDR02658.1"/>
    </source>
</evidence>
<dbReference type="InterPro" id="IPR041457">
    <property type="entry name" value="CxC2_KDZ-assoc"/>
</dbReference>
<evidence type="ECO:0000256" key="1">
    <source>
        <dbReference type="SAM" id="MobiDB-lite"/>
    </source>
</evidence>
<protein>
    <submittedName>
        <fullName evidence="3">Predicted protein</fullName>
    </submittedName>
</protein>
<feature type="compositionally biased region" description="Low complexity" evidence="1">
    <location>
        <begin position="32"/>
        <end position="43"/>
    </location>
</feature>
<feature type="domain" description="CxC2-like cysteine cluster KDZ transposase-associated" evidence="2">
    <location>
        <begin position="162"/>
        <end position="267"/>
    </location>
</feature>
<feature type="region of interest" description="Disordered" evidence="1">
    <location>
        <begin position="1"/>
        <end position="43"/>
    </location>
</feature>
<proteinExistence type="predicted"/>
<dbReference type="EMBL" id="DS547129">
    <property type="protein sequence ID" value="EDR02658.1"/>
    <property type="molecule type" value="Genomic_DNA"/>
</dbReference>
<evidence type="ECO:0000313" key="4">
    <source>
        <dbReference type="Proteomes" id="UP000001194"/>
    </source>
</evidence>
<feature type="compositionally biased region" description="Pro residues" evidence="1">
    <location>
        <begin position="1"/>
        <end position="15"/>
    </location>
</feature>
<dbReference type="GeneID" id="6082357"/>
<organism evidence="4">
    <name type="scientific">Laccaria bicolor (strain S238N-H82 / ATCC MYA-4686)</name>
    <name type="common">Bicoloured deceiver</name>
    <name type="synonym">Laccaria laccata var. bicolor</name>
    <dbReference type="NCBI Taxonomy" id="486041"/>
    <lineage>
        <taxon>Eukaryota</taxon>
        <taxon>Fungi</taxon>
        <taxon>Dikarya</taxon>
        <taxon>Basidiomycota</taxon>
        <taxon>Agaricomycotina</taxon>
        <taxon>Agaricomycetes</taxon>
        <taxon>Agaricomycetidae</taxon>
        <taxon>Agaricales</taxon>
        <taxon>Agaricineae</taxon>
        <taxon>Hydnangiaceae</taxon>
        <taxon>Laccaria</taxon>
    </lineage>
</organism>
<evidence type="ECO:0000259" key="2">
    <source>
        <dbReference type="Pfam" id="PF18803"/>
    </source>
</evidence>
<dbReference type="KEGG" id="lbc:LACBIDRAFT_308173"/>
<dbReference type="AlphaFoldDB" id="B0DRS1"/>
<sequence length="396" mass="44722">MSKQPNPPAPGPGHEPPTKWSRKMAGFRLARPQPSISQPPSASSSLLFVMTTSPEEVGGTPSAKTTAKAKRKRYTTNTDRLTEWLKFRETFLDEALRHDGLGDFLRHMSCSNCGKKDGTIKCKDCGDGGMLKCLDRTVDAHCRHPLHCIERWNSAFFEKVSLQSLGLYYQLGHSGVPCPCPQPGPKNFLIFDVSSPHYVTINYCHCQDEPSSNWVQLLRESWFPATLQRLQTIFTFRCLETFHKLTLQGKTNLYDYYHTLLRLSDNANLSAPIYQYPEIHRVFRMWRNLMALKRASRGHDPDGVSGTSQGGLMVECPACPHPEQNLPDGWERAGPLLFLYALFIAVDGNFKLKGKERNLKDVELMPGWGAYVLEDEYQKHLANYIGKGRRASPACS</sequence>
<accession>B0DRS1</accession>
<dbReference type="OrthoDB" id="3004525at2759"/>
<gene>
    <name evidence="3" type="ORF">LACBIDRAFT_308173</name>
</gene>
<name>B0DRS1_LACBS</name>
<reference evidence="3 4" key="1">
    <citation type="journal article" date="2008" name="Nature">
        <title>The genome of Laccaria bicolor provides insights into mycorrhizal symbiosis.</title>
        <authorList>
            <person name="Martin F."/>
            <person name="Aerts A."/>
            <person name="Ahren D."/>
            <person name="Brun A."/>
            <person name="Danchin E.G.J."/>
            <person name="Duchaussoy F."/>
            <person name="Gibon J."/>
            <person name="Kohler A."/>
            <person name="Lindquist E."/>
            <person name="Pereda V."/>
            <person name="Salamov A."/>
            <person name="Shapiro H.J."/>
            <person name="Wuyts J."/>
            <person name="Blaudez D."/>
            <person name="Buee M."/>
            <person name="Brokstein P."/>
            <person name="Canbaeck B."/>
            <person name="Cohen D."/>
            <person name="Courty P.E."/>
            <person name="Coutinho P.M."/>
            <person name="Delaruelle C."/>
            <person name="Detter J.C."/>
            <person name="Deveau A."/>
            <person name="DiFazio S."/>
            <person name="Duplessis S."/>
            <person name="Fraissinet-Tachet L."/>
            <person name="Lucic E."/>
            <person name="Frey-Klett P."/>
            <person name="Fourrey C."/>
            <person name="Feussner I."/>
            <person name="Gay G."/>
            <person name="Grimwood J."/>
            <person name="Hoegger P.J."/>
            <person name="Jain P."/>
            <person name="Kilaru S."/>
            <person name="Labbe J."/>
            <person name="Lin Y.C."/>
            <person name="Legue V."/>
            <person name="Le Tacon F."/>
            <person name="Marmeisse R."/>
            <person name="Melayah D."/>
            <person name="Montanini B."/>
            <person name="Muratet M."/>
            <person name="Nehls U."/>
            <person name="Niculita-Hirzel H."/>
            <person name="Oudot-Le Secq M.P."/>
            <person name="Peter M."/>
            <person name="Quesneville H."/>
            <person name="Rajashekar B."/>
            <person name="Reich M."/>
            <person name="Rouhier N."/>
            <person name="Schmutz J."/>
            <person name="Yin T."/>
            <person name="Chalot M."/>
            <person name="Henrissat B."/>
            <person name="Kuees U."/>
            <person name="Lucas S."/>
            <person name="Van de Peer Y."/>
            <person name="Podila G.K."/>
            <person name="Polle A."/>
            <person name="Pukkila P.J."/>
            <person name="Richardson P.M."/>
            <person name="Rouze P."/>
            <person name="Sanders I.R."/>
            <person name="Stajich J.E."/>
            <person name="Tunlid A."/>
            <person name="Tuskan G."/>
            <person name="Grigoriev I.V."/>
        </authorList>
    </citation>
    <scope>NUCLEOTIDE SEQUENCE [LARGE SCALE GENOMIC DNA]</scope>
    <source>
        <strain evidence="4">S238N-H82 / ATCC MYA-4686</strain>
    </source>
</reference>
<dbReference type="InParanoid" id="B0DRS1"/>